<dbReference type="Proteomes" id="UP000215539">
    <property type="component" value="Chromosome 1"/>
</dbReference>
<reference evidence="3 5" key="2">
    <citation type="submission" date="2017-06" db="EMBL/GenBank/DDBJ databases">
        <authorList>
            <consortium name="Pathogen Informatics"/>
        </authorList>
    </citation>
    <scope>NUCLEOTIDE SEQUENCE [LARGE SCALE GENOMIC DNA]</scope>
    <source>
        <strain evidence="3 5">NCTC12947</strain>
    </source>
</reference>
<keyword evidence="4" id="KW-1185">Reference proteome</keyword>
<protein>
    <submittedName>
        <fullName evidence="3">TonB-linked outer membrane protein, SusC/RagA family</fullName>
    </submittedName>
</protein>
<dbReference type="AlphaFoldDB" id="A0AAX2GYN1"/>
<feature type="chain" id="PRO_5043522417" evidence="1">
    <location>
        <begin position="21"/>
        <end position="274"/>
    </location>
</feature>
<dbReference type="KEGG" id="chg:AXF12_01175"/>
<feature type="signal peptide" evidence="1">
    <location>
        <begin position="1"/>
        <end position="20"/>
    </location>
</feature>
<keyword evidence="1" id="KW-0732">Signal</keyword>
<evidence type="ECO:0000313" key="4">
    <source>
        <dbReference type="Proteomes" id="UP000065822"/>
    </source>
</evidence>
<dbReference type="SUPFAM" id="SSF49464">
    <property type="entry name" value="Carboxypeptidase regulatory domain-like"/>
    <property type="match status" value="1"/>
</dbReference>
<sequence>MKQLILAIAVLSLFSTKAQSLIKGTVKDAHGVPISYADVGIVGTTRGITTDAQGAFSLNVADYKPTDSLFVSHLSYERKAFTIASLQGQQPLVISLKERTIEVPEVTVNVKKGKEKTLMGKGVRVVAGSVCIIPDEFETSGSEELGDFMRLKKDHIATQFELRLLKNTAQTLLRLEFYSVNEDKSVFTPLIHEPIYIELPQNKKAMTLKKSLRVLLPKGEVWIGFRVVSSIGKKGDETCFAASFSGCWVRNGNDLEKIPLGLGMQFAVKGYSVE</sequence>
<evidence type="ECO:0000256" key="1">
    <source>
        <dbReference type="SAM" id="SignalP"/>
    </source>
</evidence>
<proteinExistence type="predicted"/>
<dbReference type="Gene3D" id="2.60.40.1120">
    <property type="entry name" value="Carboxypeptidase-like, regulatory domain"/>
    <property type="match status" value="1"/>
</dbReference>
<evidence type="ECO:0000313" key="5">
    <source>
        <dbReference type="Proteomes" id="UP000215539"/>
    </source>
</evidence>
<evidence type="ECO:0000313" key="2">
    <source>
        <dbReference type="EMBL" id="AMD84267.1"/>
    </source>
</evidence>
<dbReference type="Proteomes" id="UP000065822">
    <property type="component" value="Chromosome"/>
</dbReference>
<dbReference type="EMBL" id="CP014227">
    <property type="protein sequence ID" value="AMD84267.1"/>
    <property type="molecule type" value="Genomic_DNA"/>
</dbReference>
<name>A0AAX2GYN1_9FLAO</name>
<dbReference type="Pfam" id="PF13715">
    <property type="entry name" value="CarbopepD_reg_2"/>
    <property type="match status" value="1"/>
</dbReference>
<dbReference type="EMBL" id="LT906449">
    <property type="protein sequence ID" value="SNV12202.1"/>
    <property type="molecule type" value="Genomic_DNA"/>
</dbReference>
<reference evidence="2 4" key="1">
    <citation type="submission" date="2016-02" db="EMBL/GenBank/DDBJ databases">
        <authorList>
            <person name="Holder M.E."/>
            <person name="Ajami N.J."/>
            <person name="Petrosino J.F."/>
        </authorList>
    </citation>
    <scope>NUCLEOTIDE SEQUENCE [LARGE SCALE GENOMIC DNA]</scope>
    <source>
        <strain evidence="2 4">CCUG 32990</strain>
    </source>
</reference>
<organism evidence="3 5">
    <name type="scientific">Capnocytophaga haemolytica</name>
    <dbReference type="NCBI Taxonomy" id="45243"/>
    <lineage>
        <taxon>Bacteria</taxon>
        <taxon>Pseudomonadati</taxon>
        <taxon>Bacteroidota</taxon>
        <taxon>Flavobacteriia</taxon>
        <taxon>Flavobacteriales</taxon>
        <taxon>Flavobacteriaceae</taxon>
        <taxon>Capnocytophaga</taxon>
    </lineage>
</organism>
<dbReference type="RefSeq" id="WP_066427837.1">
    <property type="nucleotide sequence ID" value="NZ_CP014227.1"/>
</dbReference>
<accession>A0AAX2GYN1</accession>
<gene>
    <name evidence="2" type="ORF">AXF12_01175</name>
    <name evidence="3" type="ORF">SAMEA44541418_01526</name>
</gene>
<dbReference type="InterPro" id="IPR008969">
    <property type="entry name" value="CarboxyPept-like_regulatory"/>
</dbReference>
<evidence type="ECO:0000313" key="3">
    <source>
        <dbReference type="EMBL" id="SNV12202.1"/>
    </source>
</evidence>